<evidence type="ECO:0000313" key="2">
    <source>
        <dbReference type="Proteomes" id="UP000269945"/>
    </source>
</evidence>
<gene>
    <name evidence="1" type="ORF">BN2614_LOCUS7</name>
</gene>
<feature type="non-terminal residue" evidence="1">
    <location>
        <position position="34"/>
    </location>
</feature>
<comment type="caution">
    <text evidence="1">The sequence shown here is derived from an EMBL/GenBank/DDBJ whole genome shotgun (WGS) entry which is preliminary data.</text>
</comment>
<name>A0A9X9Q6J3_GULGU</name>
<reference evidence="1 2" key="1">
    <citation type="submission" date="2018-10" db="EMBL/GenBank/DDBJ databases">
        <authorList>
            <person name="Ekblom R."/>
            <person name="Jareborg N."/>
        </authorList>
    </citation>
    <scope>NUCLEOTIDE SEQUENCE [LARGE SCALE GENOMIC DNA]</scope>
    <source>
        <tissue evidence="1">Muscle</tissue>
    </source>
</reference>
<sequence>MRLSLTIDSFRSHPTERLTTKLCYRASLHQRWGP</sequence>
<protein>
    <submittedName>
        <fullName evidence="1">Uncharacterized protein</fullName>
    </submittedName>
</protein>
<dbReference type="AlphaFoldDB" id="A0A9X9Q6J3"/>
<evidence type="ECO:0000313" key="1">
    <source>
        <dbReference type="EMBL" id="VCX36619.1"/>
    </source>
</evidence>
<organism evidence="1 2">
    <name type="scientific">Gulo gulo</name>
    <name type="common">Wolverine</name>
    <name type="synonym">Gluton</name>
    <dbReference type="NCBI Taxonomy" id="48420"/>
    <lineage>
        <taxon>Eukaryota</taxon>
        <taxon>Metazoa</taxon>
        <taxon>Chordata</taxon>
        <taxon>Craniata</taxon>
        <taxon>Vertebrata</taxon>
        <taxon>Euteleostomi</taxon>
        <taxon>Mammalia</taxon>
        <taxon>Eutheria</taxon>
        <taxon>Laurasiatheria</taxon>
        <taxon>Carnivora</taxon>
        <taxon>Caniformia</taxon>
        <taxon>Musteloidea</taxon>
        <taxon>Mustelidae</taxon>
        <taxon>Guloninae</taxon>
        <taxon>Gulo</taxon>
    </lineage>
</organism>
<dbReference type="EMBL" id="CYRY02042732">
    <property type="protein sequence ID" value="VCX36619.1"/>
    <property type="molecule type" value="Genomic_DNA"/>
</dbReference>
<accession>A0A9X9Q6J3</accession>
<keyword evidence="2" id="KW-1185">Reference proteome</keyword>
<dbReference type="Proteomes" id="UP000269945">
    <property type="component" value="Unassembled WGS sequence"/>
</dbReference>
<proteinExistence type="predicted"/>